<accession>A0A0P7BEH7</accession>
<dbReference type="OrthoDB" id="5377226at2759"/>
<feature type="compositionally biased region" description="Low complexity" evidence="1">
    <location>
        <begin position="69"/>
        <end position="78"/>
    </location>
</feature>
<proteinExistence type="predicted"/>
<name>A0A0P7BEH7_9HYPO</name>
<evidence type="ECO:0000256" key="1">
    <source>
        <dbReference type="SAM" id="MobiDB-lite"/>
    </source>
</evidence>
<feature type="region of interest" description="Disordered" evidence="1">
    <location>
        <begin position="172"/>
        <end position="193"/>
    </location>
</feature>
<dbReference type="Proteomes" id="UP000050424">
    <property type="component" value="Unassembled WGS sequence"/>
</dbReference>
<protein>
    <submittedName>
        <fullName evidence="2">Uncharacterized protein</fullName>
    </submittedName>
</protein>
<reference evidence="2 3" key="1">
    <citation type="submission" date="2015-09" db="EMBL/GenBank/DDBJ databases">
        <title>Draft genome of a European isolate of the apple canker pathogen Neonectria ditissima.</title>
        <authorList>
            <person name="Gomez-Cortecero A."/>
            <person name="Harrison R.J."/>
            <person name="Armitage A.D."/>
        </authorList>
    </citation>
    <scope>NUCLEOTIDE SEQUENCE [LARGE SCALE GENOMIC DNA]</scope>
    <source>
        <strain evidence="2 3">R09/05</strain>
    </source>
</reference>
<organism evidence="2 3">
    <name type="scientific">Neonectria ditissima</name>
    <dbReference type="NCBI Taxonomy" id="78410"/>
    <lineage>
        <taxon>Eukaryota</taxon>
        <taxon>Fungi</taxon>
        <taxon>Dikarya</taxon>
        <taxon>Ascomycota</taxon>
        <taxon>Pezizomycotina</taxon>
        <taxon>Sordariomycetes</taxon>
        <taxon>Hypocreomycetidae</taxon>
        <taxon>Hypocreales</taxon>
        <taxon>Nectriaceae</taxon>
        <taxon>Neonectria</taxon>
    </lineage>
</organism>
<evidence type="ECO:0000313" key="3">
    <source>
        <dbReference type="Proteomes" id="UP000050424"/>
    </source>
</evidence>
<dbReference type="EMBL" id="LKCW01000119">
    <property type="protein sequence ID" value="KPM38983.1"/>
    <property type="molecule type" value="Genomic_DNA"/>
</dbReference>
<keyword evidence="3" id="KW-1185">Reference proteome</keyword>
<dbReference type="AlphaFoldDB" id="A0A0P7BEH7"/>
<gene>
    <name evidence="2" type="ORF">AK830_g7585</name>
</gene>
<sequence>MPFVGEDALPGRKRRWDANDDREMYALYASDEPNDFYLLNQRPELAPRKIMPLATKRARIADDDDTLPHDTSPSSSPPSHRRRRSSQLRVLQVQPASASRLAPKPTSALLTPCHICHRRPTKKSDLDSFAQCQGCGERACFVCIRECHGWNRDVGSVLSEQEVLSRSFHMDDVDDQRNSPQIDNHSGGHETRKGWAAGGHRAVVCSRCCIERGAEGDVACLGCLSRMEGT</sequence>
<evidence type="ECO:0000313" key="2">
    <source>
        <dbReference type="EMBL" id="KPM38983.1"/>
    </source>
</evidence>
<feature type="region of interest" description="Disordered" evidence="1">
    <location>
        <begin position="59"/>
        <end position="87"/>
    </location>
</feature>
<comment type="caution">
    <text evidence="2">The sequence shown here is derived from an EMBL/GenBank/DDBJ whole genome shotgun (WGS) entry which is preliminary data.</text>
</comment>